<evidence type="ECO:0000256" key="1">
    <source>
        <dbReference type="ARBA" id="ARBA00022833"/>
    </source>
</evidence>
<dbReference type="CDD" id="cd09619">
    <property type="entry name" value="CBM9_like_4"/>
    <property type="match status" value="1"/>
</dbReference>
<evidence type="ECO:0000313" key="5">
    <source>
        <dbReference type="EMBL" id="TDU90967.1"/>
    </source>
</evidence>
<dbReference type="InterPro" id="IPR010502">
    <property type="entry name" value="Carb-bd_dom_fam9"/>
</dbReference>
<dbReference type="GO" id="GO:0030246">
    <property type="term" value="F:carbohydrate binding"/>
    <property type="evidence" value="ECO:0007669"/>
    <property type="project" value="InterPro"/>
</dbReference>
<evidence type="ECO:0000259" key="4">
    <source>
        <dbReference type="Pfam" id="PF06452"/>
    </source>
</evidence>
<evidence type="ECO:0000256" key="3">
    <source>
        <dbReference type="SAM" id="SignalP"/>
    </source>
</evidence>
<dbReference type="AlphaFoldDB" id="A0A4R7THK0"/>
<dbReference type="InterPro" id="IPR024078">
    <property type="entry name" value="LmbE-like_dom_sf"/>
</dbReference>
<protein>
    <submittedName>
        <fullName evidence="5">Carbohydrate binding protein with CBM9 domain</fullName>
    </submittedName>
</protein>
<dbReference type="RefSeq" id="WP_133980779.1">
    <property type="nucleotide sequence ID" value="NZ_SOCE01000001.1"/>
</dbReference>
<dbReference type="SUPFAM" id="SSF102588">
    <property type="entry name" value="LmbE-like"/>
    <property type="match status" value="1"/>
</dbReference>
<dbReference type="GO" id="GO:0004553">
    <property type="term" value="F:hydrolase activity, hydrolyzing O-glycosyl compounds"/>
    <property type="evidence" value="ECO:0007669"/>
    <property type="project" value="InterPro"/>
</dbReference>
<dbReference type="OrthoDB" id="3913894at2"/>
<dbReference type="GO" id="GO:0016137">
    <property type="term" value="P:glycoside metabolic process"/>
    <property type="evidence" value="ECO:0007669"/>
    <property type="project" value="UniProtKB-ARBA"/>
</dbReference>
<keyword evidence="6" id="KW-1185">Reference proteome</keyword>
<dbReference type="InterPro" id="IPR003737">
    <property type="entry name" value="GlcNAc_PI_deacetylase-related"/>
</dbReference>
<dbReference type="Gene3D" id="3.40.50.10320">
    <property type="entry name" value="LmbE-like"/>
    <property type="match status" value="1"/>
</dbReference>
<feature type="chain" id="PRO_5020996246" evidence="3">
    <location>
        <begin position="22"/>
        <end position="996"/>
    </location>
</feature>
<evidence type="ECO:0000256" key="2">
    <source>
        <dbReference type="SAM" id="MobiDB-lite"/>
    </source>
</evidence>
<feature type="signal peptide" evidence="3">
    <location>
        <begin position="1"/>
        <end position="21"/>
    </location>
</feature>
<sequence length="996" mass="104680">MKRLLVLLAALLLAVPLQASAAAPPKPYVADRNTKIDVMGEWAHPDDDTSIIGPCGVWHQRYGVKCGVIMVTRGEGGGNAVGTELGPELGLRRENEDRVAHYRSGTVDIFNLDRVDFFYNQSAPLTQYFWDSEETLRRVTRVIRTTQPEIYIGFTPTLAAGHGNHQQAGRLIWEGVLAAADPSRFPEQLRGPGALSTWQVKKVFSGGTTAGTGGTTTAANCTTGFTPAAGNLDTVAGVWTGYDSPYKWPTGNLQGRPAGTAKSWQQVADEGRAAYPTQSRVMFKGTSAPACPRFGMTQSFVPFQPNTLPDGTPNPKAGQDDAILFGATKADPGGLPAGTLEYLTFSRFFNVAGTPFQVTVQLRGKLAPGDVALTVPPGWTTDGPKHVSGSGQVTFTVTPAADAPVNQNAKISALYTSGGRTGYTDNVVRIVSPVEGRFQRWGNWQEYDEWLAGTAPQANRLGRSAAIQSMAVGSTIAVPVVVHNWSEQPQSGDVSLALPAGFTVDASSKPYANLAAGAETTVTFQLTNTDSALPVTQNVSIPITTTYGGGSGNEVLTLSVVPKTAIAKAPTAPTVDGTAGPGEYDGPTLDLGRIWQGAATCSGTDDCGVSSAGEGSTAKVSWSDDALYFFIHVRDDYQSYAVTPAECVGHWQADSVEILLDPRGNSSQVLKDTANTFKLGIFPFTNDPSGTNGNGPNGPCWSRDADNHQGYSTGPLSIGNAPGVEVASTATWVGSNETTTAHGYTGGGYDLEVKIPLADLPAAVDPAHLGLNITPYDNDDTSAAGTTTLRHIDMSTRLGWSALGSVQSDPYRWGQATVDGYTPPADRPTVPSPPNVSNPNLNGALSPQTIAQSARNGVPISGRVPSTDLKVLYAGLGRASADVYTLSRGSGTARLFLTTGRLAAIPVYTTSCTADPAPDYGFTPCAVTDGGIPAWSPDMSGHLVGQATKQVSPGVQHFSIPLTSAQRARLAAGGHLLLSYESSQNKVQAFDLRLSR</sequence>
<keyword evidence="1" id="KW-0862">Zinc</keyword>
<keyword evidence="3" id="KW-0732">Signal</keyword>
<name>A0A4R7THK0_9ACTN</name>
<dbReference type="Pfam" id="PF06452">
    <property type="entry name" value="CBM9_1"/>
    <property type="match status" value="1"/>
</dbReference>
<dbReference type="Pfam" id="PF02585">
    <property type="entry name" value="PIG-L"/>
    <property type="match status" value="1"/>
</dbReference>
<accession>A0A4R7THK0</accession>
<organism evidence="5 6">
    <name type="scientific">Kribbella voronezhensis</name>
    <dbReference type="NCBI Taxonomy" id="2512212"/>
    <lineage>
        <taxon>Bacteria</taxon>
        <taxon>Bacillati</taxon>
        <taxon>Actinomycetota</taxon>
        <taxon>Actinomycetes</taxon>
        <taxon>Propionibacteriales</taxon>
        <taxon>Kribbellaceae</taxon>
        <taxon>Kribbella</taxon>
    </lineage>
</organism>
<comment type="caution">
    <text evidence="5">The sequence shown here is derived from an EMBL/GenBank/DDBJ whole genome shotgun (WGS) entry which is preliminary data.</text>
</comment>
<feature type="domain" description="Carbohydrate-binding" evidence="4">
    <location>
        <begin position="595"/>
        <end position="818"/>
    </location>
</feature>
<evidence type="ECO:0000313" key="6">
    <source>
        <dbReference type="Proteomes" id="UP000295151"/>
    </source>
</evidence>
<dbReference type="GO" id="GO:0016052">
    <property type="term" value="P:carbohydrate catabolic process"/>
    <property type="evidence" value="ECO:0007669"/>
    <property type="project" value="InterPro"/>
</dbReference>
<gene>
    <name evidence="5" type="ORF">EV138_4568</name>
</gene>
<reference evidence="5 6" key="1">
    <citation type="submission" date="2019-03" db="EMBL/GenBank/DDBJ databases">
        <title>Genomic Encyclopedia of Type Strains, Phase III (KMG-III): the genomes of soil and plant-associated and newly described type strains.</title>
        <authorList>
            <person name="Whitman W."/>
        </authorList>
    </citation>
    <scope>NUCLEOTIDE SEQUENCE [LARGE SCALE GENOMIC DNA]</scope>
    <source>
        <strain evidence="5 6">VKM Ac-2575</strain>
    </source>
</reference>
<feature type="region of interest" description="Disordered" evidence="2">
    <location>
        <begin position="686"/>
        <end position="706"/>
    </location>
</feature>
<dbReference type="Proteomes" id="UP000295151">
    <property type="component" value="Unassembled WGS sequence"/>
</dbReference>
<proteinExistence type="predicted"/>
<dbReference type="EMBL" id="SOCE01000001">
    <property type="protein sequence ID" value="TDU90967.1"/>
    <property type="molecule type" value="Genomic_DNA"/>
</dbReference>
<dbReference type="Gene3D" id="2.60.40.1190">
    <property type="match status" value="1"/>
</dbReference>
<dbReference type="SUPFAM" id="SSF49344">
    <property type="entry name" value="CBD9-like"/>
    <property type="match status" value="1"/>
</dbReference>